<dbReference type="Proteomes" id="UP001153269">
    <property type="component" value="Unassembled WGS sequence"/>
</dbReference>
<feature type="transmembrane region" description="Helical" evidence="12">
    <location>
        <begin position="399"/>
        <end position="421"/>
    </location>
</feature>
<evidence type="ECO:0000256" key="3">
    <source>
        <dbReference type="ARBA" id="ARBA00022692"/>
    </source>
</evidence>
<evidence type="ECO:0000256" key="11">
    <source>
        <dbReference type="SAM" id="MobiDB-lite"/>
    </source>
</evidence>
<evidence type="ECO:0000256" key="2">
    <source>
        <dbReference type="ARBA" id="ARBA00008991"/>
    </source>
</evidence>
<reference evidence="15" key="1">
    <citation type="submission" date="2020-03" db="EMBL/GenBank/DDBJ databases">
        <authorList>
            <person name="Weist P."/>
        </authorList>
    </citation>
    <scope>NUCLEOTIDE SEQUENCE</scope>
</reference>
<dbReference type="InterPro" id="IPR017978">
    <property type="entry name" value="GPCR_3_C"/>
</dbReference>
<feature type="domain" description="B30.2/SPRY" evidence="13">
    <location>
        <begin position="1"/>
        <end position="174"/>
    </location>
</feature>
<dbReference type="InterPro" id="IPR041946">
    <property type="entry name" value="GPR156_7TM"/>
</dbReference>
<dbReference type="PANTHER" id="PTHR10519">
    <property type="entry name" value="GABA-B RECEPTOR"/>
    <property type="match status" value="1"/>
</dbReference>
<evidence type="ECO:0000256" key="7">
    <source>
        <dbReference type="ARBA" id="ARBA00023170"/>
    </source>
</evidence>
<evidence type="ECO:0000313" key="16">
    <source>
        <dbReference type="Proteomes" id="UP001153269"/>
    </source>
</evidence>
<dbReference type="SMART" id="SM00449">
    <property type="entry name" value="SPRY"/>
    <property type="match status" value="1"/>
</dbReference>
<feature type="compositionally biased region" description="Polar residues" evidence="11">
    <location>
        <begin position="587"/>
        <end position="611"/>
    </location>
</feature>
<dbReference type="InterPro" id="IPR013320">
    <property type="entry name" value="ConA-like_dom_sf"/>
</dbReference>
<dbReference type="SMART" id="SM00589">
    <property type="entry name" value="PRY"/>
    <property type="match status" value="1"/>
</dbReference>
<comment type="similarity">
    <text evidence="2">Belongs to the G-protein coupled receptor 3 family. GABA-B receptor subfamily.</text>
</comment>
<proteinExistence type="inferred from homology"/>
<dbReference type="Pfam" id="PF13765">
    <property type="entry name" value="PRY"/>
    <property type="match status" value="1"/>
</dbReference>
<feature type="domain" description="G-protein coupled receptors family 3 profile" evidence="14">
    <location>
        <begin position="187"/>
        <end position="452"/>
    </location>
</feature>
<keyword evidence="5" id="KW-0297">G-protein coupled receptor</keyword>
<accession>A0A9N7UQ49</accession>
<keyword evidence="10" id="KW-0175">Coiled coil</keyword>
<feature type="transmembrane region" description="Helical" evidence="12">
    <location>
        <begin position="363"/>
        <end position="387"/>
    </location>
</feature>
<dbReference type="AlphaFoldDB" id="A0A9N7UQ49"/>
<gene>
    <name evidence="15" type="ORF">PLEPLA_LOCUS22263</name>
</gene>
<dbReference type="InterPro" id="IPR003879">
    <property type="entry name" value="Butyrophylin_SPRY"/>
</dbReference>
<dbReference type="Pfam" id="PF00003">
    <property type="entry name" value="7tm_3"/>
    <property type="match status" value="1"/>
</dbReference>
<comment type="caution">
    <text evidence="15">The sequence shown here is derived from an EMBL/GenBank/DDBJ whole genome shotgun (WGS) entry which is preliminary data.</text>
</comment>
<dbReference type="InterPro" id="IPR002455">
    <property type="entry name" value="GPCR3_GABA-B"/>
</dbReference>
<dbReference type="InterPro" id="IPR003877">
    <property type="entry name" value="SPRY_dom"/>
</dbReference>
<dbReference type="PRINTS" id="PR01176">
    <property type="entry name" value="GABABRECEPTR"/>
</dbReference>
<dbReference type="GO" id="GO:0007214">
    <property type="term" value="P:gamma-aminobutyric acid signaling pathway"/>
    <property type="evidence" value="ECO:0007669"/>
    <property type="project" value="TreeGrafter"/>
</dbReference>
<feature type="compositionally biased region" description="Polar residues" evidence="11">
    <location>
        <begin position="693"/>
        <end position="706"/>
    </location>
</feature>
<evidence type="ECO:0008006" key="17">
    <source>
        <dbReference type="Google" id="ProtNLM"/>
    </source>
</evidence>
<evidence type="ECO:0000256" key="9">
    <source>
        <dbReference type="ARBA" id="ARBA00023224"/>
    </source>
</evidence>
<dbReference type="Pfam" id="PF00622">
    <property type="entry name" value="SPRY"/>
    <property type="match status" value="1"/>
</dbReference>
<feature type="coiled-coil region" evidence="10">
    <location>
        <begin position="495"/>
        <end position="529"/>
    </location>
</feature>
<evidence type="ECO:0000256" key="4">
    <source>
        <dbReference type="ARBA" id="ARBA00022989"/>
    </source>
</evidence>
<keyword evidence="6 12" id="KW-0472">Membrane</keyword>
<dbReference type="PROSITE" id="PS50188">
    <property type="entry name" value="B302_SPRY"/>
    <property type="match status" value="1"/>
</dbReference>
<dbReference type="InterPro" id="IPR006574">
    <property type="entry name" value="PRY"/>
</dbReference>
<keyword evidence="4 12" id="KW-1133">Transmembrane helix</keyword>
<evidence type="ECO:0000259" key="14">
    <source>
        <dbReference type="PROSITE" id="PS50259"/>
    </source>
</evidence>
<sequence>MDTAHPKLVLSENRKQVHHGDVALSLPDNPERFYPGVSILGKQGFSCGRFYYEVQVKGKTEWDIGVGLESVNRKGGSMLNPEGGYWTLGMRRDKSYWALSSTPVCVPLVENPLRVGVYVDVEWGQVSFYNAESASHIYSFTGYSFKERLFPYFNPRRNHGGINSAPLIISPVNLAVELPRRSLSPVLSAVVWTLLSGGILLAFCFLLFTLRFKNNRIVKMSSPNLNILTLVGSLLTYSSGFLFAVDEHTHWQGGASSAVIQARTWTLCVGSTLVFGPILGKTWRLYRVFTQRLPDKRVIIRDIQLMGLVALLILVDLLVLTFWNLTDPIRCSRSVAAAVKVVDRDVSYTLSQMDSCSCVYSDLWAIIIAVQKGSLLLYGTYLAGLTSNVSHPPVNQSPTIITAVTLVTLSSAVVIPVSVFLHAWPNLVYSTVAGAIFMCTLATNCMLFVPQLTQWRQFEEDQNNPGQMAKYFSSPSKSQPSAYSQDEIYYLLGENNSMKKLLNEKNAVIDSLQEQVGNAKDKLLRLMSASQSCEEQNMDSSATNLNSSSTQTTELQSDGPSSSSLPQRVAKSQLSPPHLTAAAVSSHGVTLSSECPDAPNSSNPRTASSPLSHDVYADENLKSVSITGSTDKDTRTGGDLKQPVSLPSSGIPRTAEQTASQLRPTGFVSSEQLQEILHELSLDAVLEGALRSPSQTARTPSESKFSALSPLSLRTPRSPHPPVLFRYPSISPYAMRKRRPPFNSSRRGLTPPCFYTGCGKIKEKYERQHPGGNHDKATVDGTFLQVNNSDLGLQEEDEEEAESHKAQRKSRRSVSRCHRCSALRCTENNHTDPPDVEAGGDNEQHHRRIRDSCGYWDSDSSSSTDYCYYHRPYCDSCLQRGSLLSSSDSSDSSDSEYESFASLYRSSHPVVFKEDLKPTFV</sequence>
<keyword evidence="3 12" id="KW-0812">Transmembrane</keyword>
<organism evidence="15 16">
    <name type="scientific">Pleuronectes platessa</name>
    <name type="common">European plaice</name>
    <dbReference type="NCBI Taxonomy" id="8262"/>
    <lineage>
        <taxon>Eukaryota</taxon>
        <taxon>Metazoa</taxon>
        <taxon>Chordata</taxon>
        <taxon>Craniata</taxon>
        <taxon>Vertebrata</taxon>
        <taxon>Euteleostomi</taxon>
        <taxon>Actinopterygii</taxon>
        <taxon>Neopterygii</taxon>
        <taxon>Teleostei</taxon>
        <taxon>Neoteleostei</taxon>
        <taxon>Acanthomorphata</taxon>
        <taxon>Carangaria</taxon>
        <taxon>Pleuronectiformes</taxon>
        <taxon>Pleuronectoidei</taxon>
        <taxon>Pleuronectidae</taxon>
        <taxon>Pleuronectes</taxon>
    </lineage>
</organism>
<dbReference type="PANTHER" id="PTHR10519:SF20">
    <property type="entry name" value="G-PROTEIN COUPLED RECEPTOR 156-RELATED"/>
    <property type="match status" value="1"/>
</dbReference>
<dbReference type="Gene3D" id="2.60.120.920">
    <property type="match status" value="1"/>
</dbReference>
<evidence type="ECO:0000259" key="13">
    <source>
        <dbReference type="PROSITE" id="PS50188"/>
    </source>
</evidence>
<feature type="compositionally biased region" description="Polar residues" evidence="11">
    <location>
        <begin position="530"/>
        <end position="575"/>
    </location>
</feature>
<feature type="region of interest" description="Disordered" evidence="11">
    <location>
        <begin position="693"/>
        <end position="714"/>
    </location>
</feature>
<keyword evidence="8" id="KW-0325">Glycoprotein</keyword>
<evidence type="ECO:0000256" key="5">
    <source>
        <dbReference type="ARBA" id="ARBA00023040"/>
    </source>
</evidence>
<dbReference type="FunFam" id="2.60.120.920:FF:000004">
    <property type="entry name" value="Butyrophilin subfamily 1 member A1"/>
    <property type="match status" value="1"/>
</dbReference>
<dbReference type="GO" id="GO:0004965">
    <property type="term" value="F:G protein-coupled GABA receptor activity"/>
    <property type="evidence" value="ECO:0007669"/>
    <property type="project" value="InterPro"/>
</dbReference>
<dbReference type="CDD" id="cd13733">
    <property type="entry name" value="SPRY_PRY_C-I_1"/>
    <property type="match status" value="1"/>
</dbReference>
<dbReference type="InterPro" id="IPR043136">
    <property type="entry name" value="B30.2/SPRY_sf"/>
</dbReference>
<dbReference type="GO" id="GO:0038039">
    <property type="term" value="C:G protein-coupled receptor heterodimeric complex"/>
    <property type="evidence" value="ECO:0007669"/>
    <property type="project" value="TreeGrafter"/>
</dbReference>
<keyword evidence="16" id="KW-1185">Reference proteome</keyword>
<evidence type="ECO:0000256" key="12">
    <source>
        <dbReference type="SAM" id="Phobius"/>
    </source>
</evidence>
<evidence type="ECO:0000256" key="10">
    <source>
        <dbReference type="SAM" id="Coils"/>
    </source>
</evidence>
<evidence type="ECO:0000256" key="6">
    <source>
        <dbReference type="ARBA" id="ARBA00023136"/>
    </source>
</evidence>
<evidence type="ECO:0000256" key="1">
    <source>
        <dbReference type="ARBA" id="ARBA00004141"/>
    </source>
</evidence>
<keyword evidence="7" id="KW-0675">Receptor</keyword>
<feature type="transmembrane region" description="Helical" evidence="12">
    <location>
        <begin position="427"/>
        <end position="449"/>
    </location>
</feature>
<name>A0A9N7UQ49_PLEPL</name>
<feature type="transmembrane region" description="Helical" evidence="12">
    <location>
        <begin position="189"/>
        <end position="212"/>
    </location>
</feature>
<evidence type="ECO:0000256" key="8">
    <source>
        <dbReference type="ARBA" id="ARBA00023180"/>
    </source>
</evidence>
<dbReference type="EMBL" id="CADEAL010001643">
    <property type="protein sequence ID" value="CAB1434199.1"/>
    <property type="molecule type" value="Genomic_DNA"/>
</dbReference>
<dbReference type="CDD" id="cd15292">
    <property type="entry name" value="7tmC_GPR156"/>
    <property type="match status" value="1"/>
</dbReference>
<comment type="subcellular location">
    <subcellularLocation>
        <location evidence="1">Membrane</location>
        <topology evidence="1">Multi-pass membrane protein</topology>
    </subcellularLocation>
</comment>
<protein>
    <recommendedName>
        <fullName evidence="17">G-protein coupled receptor 156</fullName>
    </recommendedName>
</protein>
<dbReference type="PROSITE" id="PS50259">
    <property type="entry name" value="G_PROTEIN_RECEP_F3_4"/>
    <property type="match status" value="1"/>
</dbReference>
<feature type="transmembrane region" description="Helical" evidence="12">
    <location>
        <begin position="303"/>
        <end position="323"/>
    </location>
</feature>
<feature type="transmembrane region" description="Helical" evidence="12">
    <location>
        <begin position="224"/>
        <end position="244"/>
    </location>
</feature>
<feature type="region of interest" description="Disordered" evidence="11">
    <location>
        <begin position="530"/>
        <end position="661"/>
    </location>
</feature>
<keyword evidence="9" id="KW-0807">Transducer</keyword>
<evidence type="ECO:0000313" key="15">
    <source>
        <dbReference type="EMBL" id="CAB1434199.1"/>
    </source>
</evidence>
<dbReference type="InterPro" id="IPR001870">
    <property type="entry name" value="B30.2/SPRY"/>
</dbReference>
<dbReference type="SUPFAM" id="SSF49899">
    <property type="entry name" value="Concanavalin A-like lectins/glucanases"/>
    <property type="match status" value="1"/>
</dbReference>
<dbReference type="PRINTS" id="PR01407">
    <property type="entry name" value="BUTYPHLNCDUF"/>
</dbReference>